<proteinExistence type="predicted"/>
<reference evidence="1 2" key="1">
    <citation type="submission" date="2024-08" db="EMBL/GenBank/DDBJ databases">
        <authorList>
            <person name="Lu H."/>
        </authorList>
    </citation>
    <scope>NUCLEOTIDE SEQUENCE [LARGE SCALE GENOMIC DNA]</scope>
    <source>
        <strain evidence="1 2">BYS180W</strain>
    </source>
</reference>
<dbReference type="EMBL" id="JBIGHZ010000005">
    <property type="protein sequence ID" value="MFG6449385.1"/>
    <property type="molecule type" value="Genomic_DNA"/>
</dbReference>
<gene>
    <name evidence="1" type="ORF">ACG0Z6_14245</name>
</gene>
<name>A0ABW7FYE7_9BURK</name>
<protein>
    <submittedName>
        <fullName evidence="1">Uncharacterized protein</fullName>
    </submittedName>
</protein>
<dbReference type="Proteomes" id="UP001606099">
    <property type="component" value="Unassembled WGS sequence"/>
</dbReference>
<sequence length="61" mass="6849">MGANSQLTHTLGGTSIDVDWCIRVRELGLAVRNVHLLSMVHHESKSLGFDFMNERKQKRGA</sequence>
<accession>A0ABW7FYE7</accession>
<dbReference type="RefSeq" id="WP_394462516.1">
    <property type="nucleotide sequence ID" value="NZ_JBIGHZ010000005.1"/>
</dbReference>
<evidence type="ECO:0000313" key="1">
    <source>
        <dbReference type="EMBL" id="MFG6449385.1"/>
    </source>
</evidence>
<keyword evidence="2" id="KW-1185">Reference proteome</keyword>
<comment type="caution">
    <text evidence="1">The sequence shown here is derived from an EMBL/GenBank/DDBJ whole genome shotgun (WGS) entry which is preliminary data.</text>
</comment>
<evidence type="ECO:0000313" key="2">
    <source>
        <dbReference type="Proteomes" id="UP001606099"/>
    </source>
</evidence>
<organism evidence="1 2">
    <name type="scientific">Roseateles rivi</name>
    <dbReference type="NCBI Taxonomy" id="3299028"/>
    <lineage>
        <taxon>Bacteria</taxon>
        <taxon>Pseudomonadati</taxon>
        <taxon>Pseudomonadota</taxon>
        <taxon>Betaproteobacteria</taxon>
        <taxon>Burkholderiales</taxon>
        <taxon>Sphaerotilaceae</taxon>
        <taxon>Roseateles</taxon>
    </lineage>
</organism>